<dbReference type="AlphaFoldDB" id="A0A9P8I935"/>
<evidence type="ECO:0000256" key="10">
    <source>
        <dbReference type="SAM" id="MobiDB-lite"/>
    </source>
</evidence>
<keyword evidence="4" id="KW-0479">Metal-binding</keyword>
<feature type="compositionally biased region" description="Basic and acidic residues" evidence="10">
    <location>
        <begin position="220"/>
        <end position="233"/>
    </location>
</feature>
<sequence length="262" mass="30598">MLEIRTLKPRNSLSRPTHTLLPLSFPARHSLPDTSKTHKQPAEMMLKTVTNSKRRELARRLQMKPRRLDKLFDCINCSQSKTVRCKLKLDDRVGSLECEKCKVAFSTSIHHLSHDVDVYHAWIDACEEEQKPCSHSSMASQIQKVQDTPRQQRPQEQQRQHEKQRQQEQQRLQEQRKQQEQSASRYATSSSTSRQYQQKKVEYSPQYQQQDISYSSHYQPWEKDGQEDTDSRLGARQANPKIHDYWNQGLGSRGKGAGARRG</sequence>
<feature type="compositionally biased region" description="Polar residues" evidence="10">
    <location>
        <begin position="205"/>
        <end position="218"/>
    </location>
</feature>
<feature type="domain" description="C2H2-type" evidence="11">
    <location>
        <begin position="98"/>
        <end position="120"/>
    </location>
</feature>
<dbReference type="InterPro" id="IPR013087">
    <property type="entry name" value="Znf_C2H2_type"/>
</dbReference>
<evidence type="ECO:0000256" key="1">
    <source>
        <dbReference type="ARBA" id="ARBA00003357"/>
    </source>
</evidence>
<feature type="compositionally biased region" description="Gly residues" evidence="10">
    <location>
        <begin position="251"/>
        <end position="262"/>
    </location>
</feature>
<dbReference type="GO" id="GO:0008270">
    <property type="term" value="F:zinc ion binding"/>
    <property type="evidence" value="ECO:0007669"/>
    <property type="project" value="UniProtKB-KW"/>
</dbReference>
<gene>
    <name evidence="12" type="ORF">KVV02_005969</name>
</gene>
<comment type="subcellular location">
    <subcellularLocation>
        <location evidence="2">Nucleus</location>
    </subcellularLocation>
</comment>
<dbReference type="GO" id="GO:0008023">
    <property type="term" value="C:transcription elongation factor complex"/>
    <property type="evidence" value="ECO:0007669"/>
    <property type="project" value="TreeGrafter"/>
</dbReference>
<evidence type="ECO:0000256" key="9">
    <source>
        <dbReference type="ARBA" id="ARBA00023242"/>
    </source>
</evidence>
<keyword evidence="8" id="KW-0804">Transcription</keyword>
<evidence type="ECO:0000259" key="11">
    <source>
        <dbReference type="PROSITE" id="PS00028"/>
    </source>
</evidence>
<feature type="compositionally biased region" description="Low complexity" evidence="10">
    <location>
        <begin position="180"/>
        <end position="198"/>
    </location>
</feature>
<evidence type="ECO:0000256" key="2">
    <source>
        <dbReference type="ARBA" id="ARBA00004123"/>
    </source>
</evidence>
<keyword evidence="6" id="KW-0862">Zinc</keyword>
<dbReference type="PANTHER" id="PTHR20934">
    <property type="entry name" value="TRANSCRIPTION ELONGATION FACTOR 1 HOMOLOG"/>
    <property type="match status" value="1"/>
</dbReference>
<comment type="function">
    <text evidence="1">Transcription elongation factor implicated in the maintenance of proper chromatin structure in actively transcribed regions.</text>
</comment>
<accession>A0A9P8I935</accession>
<dbReference type="Gene3D" id="2.20.25.190">
    <property type="match status" value="1"/>
</dbReference>
<dbReference type="InterPro" id="IPR038567">
    <property type="entry name" value="T_Elf1_sf"/>
</dbReference>
<evidence type="ECO:0000256" key="8">
    <source>
        <dbReference type="ARBA" id="ARBA00023163"/>
    </source>
</evidence>
<keyword evidence="7" id="KW-0805">Transcription regulation</keyword>
<feature type="compositionally biased region" description="Basic and acidic residues" evidence="10">
    <location>
        <begin position="156"/>
        <end position="179"/>
    </location>
</feature>
<evidence type="ECO:0000256" key="4">
    <source>
        <dbReference type="ARBA" id="ARBA00022723"/>
    </source>
</evidence>
<name>A0A9P8I935_MORAP</name>
<comment type="caution">
    <text evidence="12">The sequence shown here is derived from an EMBL/GenBank/DDBJ whole genome shotgun (WGS) entry which is preliminary data.</text>
</comment>
<evidence type="ECO:0000256" key="7">
    <source>
        <dbReference type="ARBA" id="ARBA00023015"/>
    </source>
</evidence>
<evidence type="ECO:0000256" key="5">
    <source>
        <dbReference type="ARBA" id="ARBA00022771"/>
    </source>
</evidence>
<evidence type="ECO:0000313" key="13">
    <source>
        <dbReference type="Proteomes" id="UP000717515"/>
    </source>
</evidence>
<dbReference type="SUPFAM" id="SSF57783">
    <property type="entry name" value="Zinc beta-ribbon"/>
    <property type="match status" value="1"/>
</dbReference>
<dbReference type="Proteomes" id="UP000717515">
    <property type="component" value="Unassembled WGS sequence"/>
</dbReference>
<dbReference type="InterPro" id="IPR007808">
    <property type="entry name" value="Elf1"/>
</dbReference>
<evidence type="ECO:0000256" key="6">
    <source>
        <dbReference type="ARBA" id="ARBA00022833"/>
    </source>
</evidence>
<dbReference type="GO" id="GO:0006368">
    <property type="term" value="P:transcription elongation by RNA polymerase II"/>
    <property type="evidence" value="ECO:0007669"/>
    <property type="project" value="TreeGrafter"/>
</dbReference>
<dbReference type="GO" id="GO:0000993">
    <property type="term" value="F:RNA polymerase II complex binding"/>
    <property type="evidence" value="ECO:0007669"/>
    <property type="project" value="TreeGrafter"/>
</dbReference>
<feature type="region of interest" description="Disordered" evidence="10">
    <location>
        <begin position="133"/>
        <end position="262"/>
    </location>
</feature>
<reference evidence="12" key="1">
    <citation type="submission" date="2021-07" db="EMBL/GenBank/DDBJ databases">
        <title>Draft genome of Mortierella alpina, strain LL118, isolated from an aspen leaf litter sample.</title>
        <authorList>
            <person name="Yang S."/>
            <person name="Vinatzer B.A."/>
        </authorList>
    </citation>
    <scope>NUCLEOTIDE SEQUENCE</scope>
    <source>
        <strain evidence="12">LL118</strain>
    </source>
</reference>
<organism evidence="12 13">
    <name type="scientific">Mortierella alpina</name>
    <name type="common">Oleaginous fungus</name>
    <name type="synonym">Mortierella renispora</name>
    <dbReference type="NCBI Taxonomy" id="64518"/>
    <lineage>
        <taxon>Eukaryota</taxon>
        <taxon>Fungi</taxon>
        <taxon>Fungi incertae sedis</taxon>
        <taxon>Mucoromycota</taxon>
        <taxon>Mortierellomycotina</taxon>
        <taxon>Mortierellomycetes</taxon>
        <taxon>Mortierellales</taxon>
        <taxon>Mortierellaceae</taxon>
        <taxon>Mortierella</taxon>
    </lineage>
</organism>
<evidence type="ECO:0000256" key="3">
    <source>
        <dbReference type="ARBA" id="ARBA00009730"/>
    </source>
</evidence>
<keyword evidence="5" id="KW-0863">Zinc-finger</keyword>
<comment type="similarity">
    <text evidence="3">Belongs to the ELOF1 family.</text>
</comment>
<dbReference type="Pfam" id="PF05129">
    <property type="entry name" value="Zn_ribbon_Elf1"/>
    <property type="match status" value="1"/>
</dbReference>
<dbReference type="PANTHER" id="PTHR20934:SF0">
    <property type="entry name" value="TRANSCRIPTION ELONGATION FACTOR 1 HOMOLOG"/>
    <property type="match status" value="1"/>
</dbReference>
<dbReference type="EMBL" id="JAIFTL010000005">
    <property type="protein sequence ID" value="KAG9327393.1"/>
    <property type="molecule type" value="Genomic_DNA"/>
</dbReference>
<protein>
    <recommendedName>
        <fullName evidence="11">C2H2-type domain-containing protein</fullName>
    </recommendedName>
</protein>
<feature type="compositionally biased region" description="Polar residues" evidence="10">
    <location>
        <begin position="133"/>
        <end position="149"/>
    </location>
</feature>
<dbReference type="FunFam" id="2.20.25.190:FF:000001">
    <property type="entry name" value="Transcription elongation factor 1 homolog"/>
    <property type="match status" value="1"/>
</dbReference>
<keyword evidence="9" id="KW-0539">Nucleus</keyword>
<proteinExistence type="inferred from homology"/>
<evidence type="ECO:0000313" key="12">
    <source>
        <dbReference type="EMBL" id="KAG9327393.1"/>
    </source>
</evidence>
<dbReference type="PROSITE" id="PS00028">
    <property type="entry name" value="ZINC_FINGER_C2H2_1"/>
    <property type="match status" value="1"/>
</dbReference>